<keyword evidence="3" id="KW-1185">Reference proteome</keyword>
<dbReference type="GeneID" id="43585959"/>
<gene>
    <name evidence="2" type="ORF">CI109_103649</name>
</gene>
<dbReference type="KEGG" id="ksn:43585959"/>
<feature type="region of interest" description="Disordered" evidence="1">
    <location>
        <begin position="485"/>
        <end position="514"/>
    </location>
</feature>
<evidence type="ECO:0000313" key="3">
    <source>
        <dbReference type="Proteomes" id="UP000322225"/>
    </source>
</evidence>
<feature type="compositionally biased region" description="Polar residues" evidence="1">
    <location>
        <begin position="337"/>
        <end position="359"/>
    </location>
</feature>
<accession>A0A5M6C7J0</accession>
<feature type="region of interest" description="Disordered" evidence="1">
    <location>
        <begin position="218"/>
        <end position="283"/>
    </location>
</feature>
<dbReference type="RefSeq" id="XP_031864014.1">
    <property type="nucleotide sequence ID" value="XM_032001851.1"/>
</dbReference>
<feature type="compositionally biased region" description="Polar residues" evidence="1">
    <location>
        <begin position="272"/>
        <end position="281"/>
    </location>
</feature>
<evidence type="ECO:0000256" key="1">
    <source>
        <dbReference type="SAM" id="MobiDB-lite"/>
    </source>
</evidence>
<feature type="region of interest" description="Disordered" evidence="1">
    <location>
        <begin position="299"/>
        <end position="439"/>
    </location>
</feature>
<organism evidence="2 3">
    <name type="scientific">Kwoniella shandongensis</name>
    <dbReference type="NCBI Taxonomy" id="1734106"/>
    <lineage>
        <taxon>Eukaryota</taxon>
        <taxon>Fungi</taxon>
        <taxon>Dikarya</taxon>
        <taxon>Basidiomycota</taxon>
        <taxon>Agaricomycotina</taxon>
        <taxon>Tremellomycetes</taxon>
        <taxon>Tremellales</taxon>
        <taxon>Cryptococcaceae</taxon>
        <taxon>Kwoniella</taxon>
    </lineage>
</organism>
<feature type="region of interest" description="Disordered" evidence="1">
    <location>
        <begin position="72"/>
        <end position="117"/>
    </location>
</feature>
<sequence length="597" mass="62924">MPSLADSLDALRQQSEQIAYLSTLNSAPPGPFVQAYLHLPSHPSLPKGNVLQLIRDAQDSERRLFKFVGESDTAAGSGAGGGNKRVEKREGGVVTPLKELRKGRSTAGVGGGGKDETEVMLRTAMKLVDDYRPMPRARAHVTNLLDTHHRQAERLAELEQLIAEATKPTPARPSAPTSAPTTSDNTSQTPKPKLTPEEAIKAEEAALRAIEARLAPLRRNETSSQASQSGSAVSPSRQSPSRSNPNDQAFPSSSASTIPDNMRTPAREMPHVTNSLVNGTTPRRIDRFSPLRFLGTPRAPVGASGLRNATGTGPEEGRRTIFGRTGLGRSTSGTGSQKIAPTPTSANTLAAQTPVSTHTTHPEREENDGDEEEQAGGRATEDETIRLARPVSPSPSPVKATPAVASTPERPAPADVAPDVTPRAEEAEQTNGKNVDGVDVNAEGVKAGVEKLWNTLGEMMRQGLSEGKVVGQDVESTVAHLQHISQSNLPPPPSPSNASSHSSLSSAPSSVPPAKPLTPETILFAHLFLILLRASSTAEAGEVDMNEVKETLGSVAKARGWDGAGGLATKVIYAAVGKRTVRIDRKGGGSGRVKFAE</sequence>
<feature type="compositionally biased region" description="Polar residues" evidence="1">
    <location>
        <begin position="244"/>
        <end position="259"/>
    </location>
</feature>
<feature type="compositionally biased region" description="Acidic residues" evidence="1">
    <location>
        <begin position="365"/>
        <end position="374"/>
    </location>
</feature>
<feature type="region of interest" description="Disordered" evidence="1">
    <location>
        <begin position="165"/>
        <end position="196"/>
    </location>
</feature>
<feature type="compositionally biased region" description="Low complexity" evidence="1">
    <location>
        <begin position="496"/>
        <end position="509"/>
    </location>
</feature>
<dbReference type="Proteomes" id="UP000322225">
    <property type="component" value="Chromosome 6"/>
</dbReference>
<evidence type="ECO:0000313" key="2">
    <source>
        <dbReference type="EMBL" id="WWD19191.1"/>
    </source>
</evidence>
<name>A0A5M6C7J0_9TREE</name>
<protein>
    <submittedName>
        <fullName evidence="2">Uncharacterized protein</fullName>
    </submittedName>
</protein>
<feature type="compositionally biased region" description="Low complexity" evidence="1">
    <location>
        <begin position="165"/>
        <end position="187"/>
    </location>
</feature>
<reference evidence="2" key="1">
    <citation type="submission" date="2017-08" db="EMBL/GenBank/DDBJ databases">
        <authorList>
            <person name="Cuomo C."/>
            <person name="Billmyre B."/>
            <person name="Heitman J."/>
        </authorList>
    </citation>
    <scope>NUCLEOTIDE SEQUENCE</scope>
    <source>
        <strain evidence="2">CBS 12478</strain>
    </source>
</reference>
<feature type="compositionally biased region" description="Low complexity" evidence="1">
    <location>
        <begin position="323"/>
        <end position="336"/>
    </location>
</feature>
<reference evidence="2" key="2">
    <citation type="submission" date="2024-01" db="EMBL/GenBank/DDBJ databases">
        <title>Comparative genomics of Cryptococcus and Kwoniella reveals pathogenesis evolution and contrasting modes of karyotype evolution via chromosome fusion or intercentromeric recombination.</title>
        <authorList>
            <person name="Coelho M.A."/>
            <person name="David-Palma M."/>
            <person name="Shea T."/>
            <person name="Bowers K."/>
            <person name="McGinley-Smith S."/>
            <person name="Mohammad A.W."/>
            <person name="Gnirke A."/>
            <person name="Yurkov A.M."/>
            <person name="Nowrousian M."/>
            <person name="Sun S."/>
            <person name="Cuomo C.A."/>
            <person name="Heitman J."/>
        </authorList>
    </citation>
    <scope>NUCLEOTIDE SEQUENCE</scope>
    <source>
        <strain evidence="2">CBS 12478</strain>
    </source>
</reference>
<dbReference type="OrthoDB" id="3262547at2759"/>
<dbReference type="EMBL" id="CP144056">
    <property type="protein sequence ID" value="WWD19191.1"/>
    <property type="molecule type" value="Genomic_DNA"/>
</dbReference>
<dbReference type="AlphaFoldDB" id="A0A5M6C7J0"/>
<proteinExistence type="predicted"/>
<feature type="compositionally biased region" description="Low complexity" evidence="1">
    <location>
        <begin position="218"/>
        <end position="243"/>
    </location>
</feature>